<evidence type="ECO:0000313" key="4">
    <source>
        <dbReference type="Proteomes" id="UP000092555"/>
    </source>
</evidence>
<feature type="signal peptide" evidence="1">
    <location>
        <begin position="1"/>
        <end position="27"/>
    </location>
</feature>
<dbReference type="AlphaFoldDB" id="A0A1A0HGG4"/>
<accession>A0A1A0HGG4</accession>
<dbReference type="InterPro" id="IPR018871">
    <property type="entry name" value="GLEYA_adhesin_domain"/>
</dbReference>
<feature type="domain" description="PA14" evidence="2">
    <location>
        <begin position="48"/>
        <end position="210"/>
    </location>
</feature>
<evidence type="ECO:0000256" key="1">
    <source>
        <dbReference type="SAM" id="SignalP"/>
    </source>
</evidence>
<dbReference type="Pfam" id="PF10528">
    <property type="entry name" value="GLEYA"/>
    <property type="match status" value="1"/>
</dbReference>
<evidence type="ECO:0000313" key="3">
    <source>
        <dbReference type="EMBL" id="OBA23096.1"/>
    </source>
</evidence>
<dbReference type="Gene3D" id="2.60.120.1560">
    <property type="match status" value="1"/>
</dbReference>
<evidence type="ECO:0000259" key="2">
    <source>
        <dbReference type="PROSITE" id="PS51820"/>
    </source>
</evidence>
<reference evidence="3 4" key="1">
    <citation type="submission" date="2016-05" db="EMBL/GenBank/DDBJ databases">
        <title>Comparative genomics of biotechnologically important yeasts.</title>
        <authorList>
            <consortium name="DOE Joint Genome Institute"/>
            <person name="Riley R."/>
            <person name="Haridas S."/>
            <person name="Wolfe K.H."/>
            <person name="Lopes M.R."/>
            <person name="Hittinger C.T."/>
            <person name="Goker M."/>
            <person name="Salamov A."/>
            <person name="Wisecaver J."/>
            <person name="Long T.M."/>
            <person name="Aerts A.L."/>
            <person name="Barry K."/>
            <person name="Choi C."/>
            <person name="Clum A."/>
            <person name="Coughlan A.Y."/>
            <person name="Deshpande S."/>
            <person name="Douglass A.P."/>
            <person name="Hanson S.J."/>
            <person name="Klenk H.-P."/>
            <person name="LaButti K."/>
            <person name="Lapidus A."/>
            <person name="Lindquist E."/>
            <person name="Lipzen A."/>
            <person name="Meier-kolthoff J.P."/>
            <person name="Ohm R.A."/>
            <person name="Otillar R.P."/>
            <person name="Pangilinan J."/>
            <person name="Peng Y."/>
            <person name="Rokas A."/>
            <person name="Rosa C.A."/>
            <person name="Scheuner C."/>
            <person name="Sibirny A.A."/>
            <person name="Slot J.C."/>
            <person name="Stielow J.B."/>
            <person name="Sun H."/>
            <person name="Kurtzman C.P."/>
            <person name="Blackwell M."/>
            <person name="Grigoriev I.V."/>
            <person name="Jeffries T.W."/>
        </authorList>
    </citation>
    <scope>NUCLEOTIDE SEQUENCE [LARGE SCALE GENOMIC DNA]</scope>
    <source>
        <strain evidence="3 4">NRRL YB-4993</strain>
    </source>
</reference>
<keyword evidence="1" id="KW-0732">Signal</keyword>
<dbReference type="RefSeq" id="XP_018713577.1">
    <property type="nucleotide sequence ID" value="XM_018856973.1"/>
</dbReference>
<name>A0A1A0HGG4_9ASCO</name>
<dbReference type="OrthoDB" id="4026289at2759"/>
<sequence length="210" mass="22151">MRSSAPAKIQMLPIFLFLASTLAVTSGCTPATIGTTGFLARFYSYGLRDDSGWDADFFRSGYKTTLLQTVAGVTESNFQFSDQPDRVVIHNSIYGFDTTISNFSLELSAFFLAPDTGTYTFRLAADNGASLQFGSGQACCNDASGSVTGDFSIDTLGPAGGGGATDVNVETASFNLTAGVYYPIKIVMFNWQGNGGLDLKMTDSSGATIS</sequence>
<gene>
    <name evidence="3" type="ORF">METBIDRAFT_38233</name>
</gene>
<organism evidence="3 4">
    <name type="scientific">Metschnikowia bicuspidata var. bicuspidata NRRL YB-4993</name>
    <dbReference type="NCBI Taxonomy" id="869754"/>
    <lineage>
        <taxon>Eukaryota</taxon>
        <taxon>Fungi</taxon>
        <taxon>Dikarya</taxon>
        <taxon>Ascomycota</taxon>
        <taxon>Saccharomycotina</taxon>
        <taxon>Pichiomycetes</taxon>
        <taxon>Metschnikowiaceae</taxon>
        <taxon>Metschnikowia</taxon>
    </lineage>
</organism>
<proteinExistence type="predicted"/>
<protein>
    <recommendedName>
        <fullName evidence="2">PA14 domain-containing protein</fullName>
    </recommendedName>
</protein>
<dbReference type="SUPFAM" id="SSF56988">
    <property type="entry name" value="Anthrax protective antigen"/>
    <property type="match status" value="1"/>
</dbReference>
<comment type="caution">
    <text evidence="3">The sequence shown here is derived from an EMBL/GenBank/DDBJ whole genome shotgun (WGS) entry which is preliminary data.</text>
</comment>
<dbReference type="PROSITE" id="PS51820">
    <property type="entry name" value="PA14"/>
    <property type="match status" value="1"/>
</dbReference>
<dbReference type="PROSITE" id="PS51257">
    <property type="entry name" value="PROKAR_LIPOPROTEIN"/>
    <property type="match status" value="1"/>
</dbReference>
<dbReference type="InterPro" id="IPR037524">
    <property type="entry name" value="PA14/GLEYA"/>
</dbReference>
<keyword evidence="4" id="KW-1185">Reference proteome</keyword>
<feature type="chain" id="PRO_5008508832" description="PA14 domain-containing protein" evidence="1">
    <location>
        <begin position="28"/>
        <end position="210"/>
    </location>
</feature>
<dbReference type="STRING" id="869754.A0A1A0HGG4"/>
<dbReference type="EMBL" id="LXTC01000001">
    <property type="protein sequence ID" value="OBA23096.1"/>
    <property type="molecule type" value="Genomic_DNA"/>
</dbReference>
<dbReference type="GeneID" id="30029949"/>
<dbReference type="Proteomes" id="UP000092555">
    <property type="component" value="Unassembled WGS sequence"/>
</dbReference>
<feature type="non-terminal residue" evidence="3">
    <location>
        <position position="210"/>
    </location>
</feature>